<dbReference type="Gene3D" id="3.90.180.10">
    <property type="entry name" value="Medium-chain alcohol dehydrogenases, catalytic domain"/>
    <property type="match status" value="1"/>
</dbReference>
<dbReference type="InterPro" id="IPR047122">
    <property type="entry name" value="Trans-enoyl_RdTase-like"/>
</dbReference>
<dbReference type="SUPFAM" id="SSF51735">
    <property type="entry name" value="NAD(P)-binding Rossmann-fold domains"/>
    <property type="match status" value="1"/>
</dbReference>
<accession>A0A4U0XW94</accession>
<evidence type="ECO:0000256" key="1">
    <source>
        <dbReference type="ARBA" id="ARBA00008072"/>
    </source>
</evidence>
<dbReference type="InterPro" id="IPR013154">
    <property type="entry name" value="ADH-like_N"/>
</dbReference>
<comment type="similarity">
    <text evidence="1">Belongs to the zinc-containing alcohol dehydrogenase family.</text>
</comment>
<dbReference type="AlphaFoldDB" id="A0A4U0XW94"/>
<evidence type="ECO:0000259" key="4">
    <source>
        <dbReference type="SMART" id="SM00829"/>
    </source>
</evidence>
<keyword evidence="6" id="KW-1185">Reference proteome</keyword>
<dbReference type="SUPFAM" id="SSF50129">
    <property type="entry name" value="GroES-like"/>
    <property type="match status" value="1"/>
</dbReference>
<dbReference type="Pfam" id="PF00107">
    <property type="entry name" value="ADH_zinc_N"/>
    <property type="match status" value="1"/>
</dbReference>
<feature type="domain" description="Enoyl reductase (ER)" evidence="4">
    <location>
        <begin position="11"/>
        <end position="338"/>
    </location>
</feature>
<comment type="subunit">
    <text evidence="2">Monomer.</text>
</comment>
<proteinExistence type="inferred from homology"/>
<dbReference type="GO" id="GO:0016651">
    <property type="term" value="F:oxidoreductase activity, acting on NAD(P)H"/>
    <property type="evidence" value="ECO:0007669"/>
    <property type="project" value="InterPro"/>
</dbReference>
<dbReference type="InterPro" id="IPR036291">
    <property type="entry name" value="NAD(P)-bd_dom_sf"/>
</dbReference>
<keyword evidence="3" id="KW-0560">Oxidoreductase</keyword>
<dbReference type="InterPro" id="IPR020843">
    <property type="entry name" value="ER"/>
</dbReference>
<protein>
    <recommendedName>
        <fullName evidence="4">Enoyl reductase (ER) domain-containing protein</fullName>
    </recommendedName>
</protein>
<sequence length="341" mass="35444">MTTNQAAWLDGKDQKLRISEAEMPKPGSDEIVIKNSAIAVNPVDWKIQDSGAFIKTWPMILGCDVAGEVTDVGDGVTRFKKGDRVTGHTISLLTQDPQDGAFQLYSRLKAGKTAHLPASIPFTAGAVIPLALDTAAVGLYSPSSGAKGLGLPPPSLNPKPSGQTLICWGGSSSVGALVIQLAVASGAKVIATSSPHNFDFCRSAGASEVIDYKSPSVIPDLIAAVQKTGGEFAGVYDTISLPQDSYAHTLPLLEKLGGGILAFVLAPPENPPSGVKPAHVFGVNEMTHPIWEDYVTPALEGGKLRCLPPPQVVGKGLGAVQAGLEANKKGVSAKKVVIELE</sequence>
<dbReference type="Gene3D" id="3.40.50.720">
    <property type="entry name" value="NAD(P)-binding Rossmann-like Domain"/>
    <property type="match status" value="1"/>
</dbReference>
<evidence type="ECO:0000256" key="2">
    <source>
        <dbReference type="ARBA" id="ARBA00011245"/>
    </source>
</evidence>
<dbReference type="InterPro" id="IPR013149">
    <property type="entry name" value="ADH-like_C"/>
</dbReference>
<evidence type="ECO:0000313" key="6">
    <source>
        <dbReference type="Proteomes" id="UP000309340"/>
    </source>
</evidence>
<comment type="caution">
    <text evidence="5">The sequence shown here is derived from an EMBL/GenBank/DDBJ whole genome shotgun (WGS) entry which is preliminary data.</text>
</comment>
<dbReference type="PANTHER" id="PTHR45348:SF2">
    <property type="entry name" value="ZINC-TYPE ALCOHOL DEHYDROGENASE-LIKE PROTEIN C2E1P3.01"/>
    <property type="match status" value="1"/>
</dbReference>
<dbReference type="InterPro" id="IPR011032">
    <property type="entry name" value="GroES-like_sf"/>
</dbReference>
<dbReference type="STRING" id="329884.A0A4U0XW94"/>
<gene>
    <name evidence="5" type="ORF">B0A55_03318</name>
</gene>
<dbReference type="PANTHER" id="PTHR45348">
    <property type="entry name" value="HYPOTHETICAL OXIDOREDUCTASE (EUROFUNG)"/>
    <property type="match status" value="1"/>
</dbReference>
<evidence type="ECO:0000313" key="5">
    <source>
        <dbReference type="EMBL" id="TKA80128.1"/>
    </source>
</evidence>
<organism evidence="5 6">
    <name type="scientific">Friedmanniomyces simplex</name>
    <dbReference type="NCBI Taxonomy" id="329884"/>
    <lineage>
        <taxon>Eukaryota</taxon>
        <taxon>Fungi</taxon>
        <taxon>Dikarya</taxon>
        <taxon>Ascomycota</taxon>
        <taxon>Pezizomycotina</taxon>
        <taxon>Dothideomycetes</taxon>
        <taxon>Dothideomycetidae</taxon>
        <taxon>Mycosphaerellales</taxon>
        <taxon>Teratosphaeriaceae</taxon>
        <taxon>Friedmanniomyces</taxon>
    </lineage>
</organism>
<dbReference type="OrthoDB" id="48317at2759"/>
<reference evidence="5 6" key="1">
    <citation type="submission" date="2017-03" db="EMBL/GenBank/DDBJ databases">
        <title>Genomes of endolithic fungi from Antarctica.</title>
        <authorList>
            <person name="Coleine C."/>
            <person name="Masonjones S."/>
            <person name="Stajich J.E."/>
        </authorList>
    </citation>
    <scope>NUCLEOTIDE SEQUENCE [LARGE SCALE GENOMIC DNA]</scope>
    <source>
        <strain evidence="5 6">CCFEE 5184</strain>
    </source>
</reference>
<dbReference type="EMBL" id="NAJQ01000076">
    <property type="protein sequence ID" value="TKA80128.1"/>
    <property type="molecule type" value="Genomic_DNA"/>
</dbReference>
<evidence type="ECO:0000256" key="3">
    <source>
        <dbReference type="ARBA" id="ARBA00023002"/>
    </source>
</evidence>
<dbReference type="Proteomes" id="UP000309340">
    <property type="component" value="Unassembled WGS sequence"/>
</dbReference>
<name>A0A4U0XW94_9PEZI</name>
<dbReference type="Pfam" id="PF08240">
    <property type="entry name" value="ADH_N"/>
    <property type="match status" value="1"/>
</dbReference>
<dbReference type="SMART" id="SM00829">
    <property type="entry name" value="PKS_ER"/>
    <property type="match status" value="1"/>
</dbReference>
<dbReference type="CDD" id="cd08249">
    <property type="entry name" value="enoyl_reductase_like"/>
    <property type="match status" value="1"/>
</dbReference>